<sequence length="277" mass="33040">DKRRNKKRFNKTLEYLVKEDKILLKGKKVELVKDLEWNSELFNLGVPINFKMPYFGDYAYFNWQDIVVIASKTGYGKTHLAMNIVQRLVKQGIKPYYIYSETGGRFAKNALKLGMTPNQFLHAALHDPRKFRLPKDMKRPVIIYDWFRPHDWAKTDEIFERLLEKVKKVDGFMILFMQLKHDNTYFAINMLEQFPSWVCKYLYEDDTNGIYTKFKVTKIREAKMQGNFRDIPCVYDWETKQVKLINELSEEQVKYSKEKLSQNTLTKQTEVRNSSQP</sequence>
<comment type="caution">
    <text evidence="1">The sequence shown here is derived from an EMBL/GenBank/DDBJ whole genome shotgun (WGS) entry which is preliminary data.</text>
</comment>
<evidence type="ECO:0008006" key="2">
    <source>
        <dbReference type="Google" id="ProtNLM"/>
    </source>
</evidence>
<accession>A0A0F9K5T8</accession>
<organism evidence="1">
    <name type="scientific">marine sediment metagenome</name>
    <dbReference type="NCBI Taxonomy" id="412755"/>
    <lineage>
        <taxon>unclassified sequences</taxon>
        <taxon>metagenomes</taxon>
        <taxon>ecological metagenomes</taxon>
    </lineage>
</organism>
<reference evidence="1" key="1">
    <citation type="journal article" date="2015" name="Nature">
        <title>Complex archaea that bridge the gap between prokaryotes and eukaryotes.</title>
        <authorList>
            <person name="Spang A."/>
            <person name="Saw J.H."/>
            <person name="Jorgensen S.L."/>
            <person name="Zaremba-Niedzwiedzka K."/>
            <person name="Martijn J."/>
            <person name="Lind A.E."/>
            <person name="van Eijk R."/>
            <person name="Schleper C."/>
            <person name="Guy L."/>
            <person name="Ettema T.J."/>
        </authorList>
    </citation>
    <scope>NUCLEOTIDE SEQUENCE</scope>
</reference>
<dbReference type="SUPFAM" id="SSF52540">
    <property type="entry name" value="P-loop containing nucleoside triphosphate hydrolases"/>
    <property type="match status" value="1"/>
</dbReference>
<gene>
    <name evidence="1" type="ORF">LCGC14_1370820</name>
</gene>
<evidence type="ECO:0000313" key="1">
    <source>
        <dbReference type="EMBL" id="KKM77358.1"/>
    </source>
</evidence>
<feature type="non-terminal residue" evidence="1">
    <location>
        <position position="1"/>
    </location>
</feature>
<name>A0A0F9K5T8_9ZZZZ</name>
<protein>
    <recommendedName>
        <fullName evidence="2">SF4 helicase domain-containing protein</fullName>
    </recommendedName>
</protein>
<dbReference type="Gene3D" id="3.40.50.300">
    <property type="entry name" value="P-loop containing nucleotide triphosphate hydrolases"/>
    <property type="match status" value="1"/>
</dbReference>
<dbReference type="InterPro" id="IPR027417">
    <property type="entry name" value="P-loop_NTPase"/>
</dbReference>
<proteinExistence type="predicted"/>
<dbReference type="EMBL" id="LAZR01008656">
    <property type="protein sequence ID" value="KKM77358.1"/>
    <property type="molecule type" value="Genomic_DNA"/>
</dbReference>
<dbReference type="AlphaFoldDB" id="A0A0F9K5T8"/>